<comment type="caution">
    <text evidence="2">The sequence shown here is derived from an EMBL/GenBank/DDBJ whole genome shotgun (WGS) entry which is preliminary data.</text>
</comment>
<proteinExistence type="predicted"/>
<accession>A0ABX9QE14</accession>
<organism evidence="2 3">
    <name type="scientific">Corallococcus praedator</name>
    <dbReference type="NCBI Taxonomy" id="2316724"/>
    <lineage>
        <taxon>Bacteria</taxon>
        <taxon>Pseudomonadati</taxon>
        <taxon>Myxococcota</taxon>
        <taxon>Myxococcia</taxon>
        <taxon>Myxococcales</taxon>
        <taxon>Cystobacterineae</taxon>
        <taxon>Myxococcaceae</taxon>
        <taxon>Corallococcus</taxon>
    </lineage>
</organism>
<evidence type="ECO:0000313" key="2">
    <source>
        <dbReference type="EMBL" id="RKI02484.1"/>
    </source>
</evidence>
<feature type="transmembrane region" description="Helical" evidence="1">
    <location>
        <begin position="17"/>
        <end position="35"/>
    </location>
</feature>
<dbReference type="EMBL" id="RAWI01000209">
    <property type="protein sequence ID" value="RKI02484.1"/>
    <property type="molecule type" value="Genomic_DNA"/>
</dbReference>
<evidence type="ECO:0000313" key="3">
    <source>
        <dbReference type="Proteomes" id="UP000278907"/>
    </source>
</evidence>
<feature type="transmembrane region" description="Helical" evidence="1">
    <location>
        <begin position="67"/>
        <end position="84"/>
    </location>
</feature>
<keyword evidence="1" id="KW-0472">Membrane</keyword>
<keyword evidence="3" id="KW-1185">Reference proteome</keyword>
<dbReference type="Proteomes" id="UP000278907">
    <property type="component" value="Unassembled WGS sequence"/>
</dbReference>
<keyword evidence="1" id="KW-0812">Transmembrane</keyword>
<keyword evidence="1" id="KW-1133">Transmembrane helix</keyword>
<name>A0ABX9QE14_9BACT</name>
<evidence type="ECO:0000256" key="1">
    <source>
        <dbReference type="SAM" id="Phobius"/>
    </source>
</evidence>
<sequence length="197" mass="20876">MEAASTGGSKALRVLKAGAFGFGAAIAGVAVYCGVGLTGYNMGLLLILVGWMVGTAVFKGSEGRGGLVYQVLAVLLTYLALGAARVPEVKARSKAESESRPRRVSSRVFDRAHDSPIHQFFSPDMGDAMSREEVLVIEILNTSTLVVRGPAYEATQRPVSGLLYGFALYVAWRRNRRAVLSVVGPFQWAGVSPAPGS</sequence>
<protein>
    <submittedName>
        <fullName evidence="2">Uncharacterized protein</fullName>
    </submittedName>
</protein>
<reference evidence="2 3" key="1">
    <citation type="submission" date="2018-09" db="EMBL/GenBank/DDBJ databases">
        <authorList>
            <person name="Livingstone P.G."/>
            <person name="Whitworth D.E."/>
        </authorList>
    </citation>
    <scope>NUCLEOTIDE SEQUENCE [LARGE SCALE GENOMIC DNA]</scope>
    <source>
        <strain evidence="2 3">CA031B</strain>
    </source>
</reference>
<gene>
    <name evidence="2" type="ORF">D7Y13_24475</name>
</gene>